<dbReference type="Proteomes" id="UP000078512">
    <property type="component" value="Unassembled WGS sequence"/>
</dbReference>
<keyword evidence="1" id="KW-0862">Zinc</keyword>
<dbReference type="PROSITE" id="PS50089">
    <property type="entry name" value="ZF_RING_2"/>
    <property type="match status" value="1"/>
</dbReference>
<keyword evidence="1" id="KW-0479">Metal-binding</keyword>
<keyword evidence="3" id="KW-0812">Transmembrane</keyword>
<reference evidence="5 6" key="1">
    <citation type="submission" date="2016-05" db="EMBL/GenBank/DDBJ databases">
        <title>Genome sequencing reveals origins of a unique bacterial endosymbiosis in the earliest lineages of terrestrial Fungi.</title>
        <authorList>
            <consortium name="DOE Joint Genome Institute"/>
            <person name="Uehling J."/>
            <person name="Gryganskyi A."/>
            <person name="Hameed K."/>
            <person name="Tschaplinski T."/>
            <person name="Misztal P."/>
            <person name="Wu S."/>
            <person name="Desiro A."/>
            <person name="Vande Pol N."/>
            <person name="Du Z.-Y."/>
            <person name="Zienkiewicz A."/>
            <person name="Zienkiewicz K."/>
            <person name="Morin E."/>
            <person name="Tisserant E."/>
            <person name="Splivallo R."/>
            <person name="Hainaut M."/>
            <person name="Henrissat B."/>
            <person name="Ohm R."/>
            <person name="Kuo A."/>
            <person name="Yan J."/>
            <person name="Lipzen A."/>
            <person name="Nolan M."/>
            <person name="Labutti K."/>
            <person name="Barry K."/>
            <person name="Goldstein A."/>
            <person name="Labbe J."/>
            <person name="Schadt C."/>
            <person name="Tuskan G."/>
            <person name="Grigoriev I."/>
            <person name="Martin F."/>
            <person name="Vilgalys R."/>
            <person name="Bonito G."/>
        </authorList>
    </citation>
    <scope>NUCLEOTIDE SEQUENCE [LARGE SCALE GENOMIC DNA]</scope>
    <source>
        <strain evidence="5 6">AG-77</strain>
    </source>
</reference>
<evidence type="ECO:0000313" key="5">
    <source>
        <dbReference type="EMBL" id="OAQ25283.1"/>
    </source>
</evidence>
<feature type="transmembrane region" description="Helical" evidence="3">
    <location>
        <begin position="356"/>
        <end position="375"/>
    </location>
</feature>
<gene>
    <name evidence="5" type="ORF">K457DRAFT_23228</name>
</gene>
<keyword evidence="6" id="KW-1185">Reference proteome</keyword>
<dbReference type="OrthoDB" id="8062037at2759"/>
<accession>A0A197JJY1</accession>
<evidence type="ECO:0000256" key="2">
    <source>
        <dbReference type="SAM" id="MobiDB-lite"/>
    </source>
</evidence>
<feature type="compositionally biased region" description="Gly residues" evidence="2">
    <location>
        <begin position="44"/>
        <end position="56"/>
    </location>
</feature>
<dbReference type="InterPro" id="IPR039398">
    <property type="entry name" value="Deltex_fam"/>
</dbReference>
<organism evidence="5 6">
    <name type="scientific">Linnemannia elongata AG-77</name>
    <dbReference type="NCBI Taxonomy" id="1314771"/>
    <lineage>
        <taxon>Eukaryota</taxon>
        <taxon>Fungi</taxon>
        <taxon>Fungi incertae sedis</taxon>
        <taxon>Mucoromycota</taxon>
        <taxon>Mortierellomycotina</taxon>
        <taxon>Mortierellomycetes</taxon>
        <taxon>Mortierellales</taxon>
        <taxon>Mortierellaceae</taxon>
        <taxon>Linnemannia</taxon>
    </lineage>
</organism>
<dbReference type="GO" id="GO:0016567">
    <property type="term" value="P:protein ubiquitination"/>
    <property type="evidence" value="ECO:0007669"/>
    <property type="project" value="InterPro"/>
</dbReference>
<dbReference type="PANTHER" id="PTHR12622">
    <property type="entry name" value="DELTEX-RELATED"/>
    <property type="match status" value="1"/>
</dbReference>
<name>A0A197JJY1_9FUNG</name>
<feature type="region of interest" description="Disordered" evidence="2">
    <location>
        <begin position="170"/>
        <end position="198"/>
    </location>
</feature>
<dbReference type="InterPro" id="IPR013083">
    <property type="entry name" value="Znf_RING/FYVE/PHD"/>
</dbReference>
<feature type="region of interest" description="Disordered" evidence="2">
    <location>
        <begin position="469"/>
        <end position="504"/>
    </location>
</feature>
<keyword evidence="3" id="KW-1133">Transmembrane helix</keyword>
<feature type="region of interest" description="Disordered" evidence="2">
    <location>
        <begin position="283"/>
        <end position="317"/>
    </location>
</feature>
<proteinExistence type="predicted"/>
<feature type="compositionally biased region" description="Polar residues" evidence="2">
    <location>
        <begin position="474"/>
        <end position="495"/>
    </location>
</feature>
<dbReference type="AlphaFoldDB" id="A0A197JJY1"/>
<protein>
    <recommendedName>
        <fullName evidence="4">RING-type domain-containing protein</fullName>
    </recommendedName>
</protein>
<dbReference type="GO" id="GO:0008270">
    <property type="term" value="F:zinc ion binding"/>
    <property type="evidence" value="ECO:0007669"/>
    <property type="project" value="UniProtKB-KW"/>
</dbReference>
<evidence type="ECO:0000313" key="6">
    <source>
        <dbReference type="Proteomes" id="UP000078512"/>
    </source>
</evidence>
<feature type="compositionally biased region" description="Low complexity" evidence="2">
    <location>
        <begin position="83"/>
        <end position="95"/>
    </location>
</feature>
<feature type="domain" description="RING-type" evidence="4">
    <location>
        <begin position="226"/>
        <end position="270"/>
    </location>
</feature>
<sequence>MMESLGESTYIVPFRASRRRRRSTSTSNRRRVATFEDHSSTSGREGGVGEGVGGGNPNESTSSNSSRIRSDSAPPLSPPPSPQSMSTTSNSSNYSYRMRDNAVDSNSAVGYREMTTTTTTARDAHDSLSTTPAAAVLEESERALMESAHWPQALSDSELYLASPTPSSIAALTPTTTTRSGNSSNNNSNNSNTAADHTYSASDITHPSIQEQEQDKKEADLSDPDCAICLDRIVPLRHAKAILACRHEFHLSCISMAFAMGKEMICPLCRYLHKDQPFMTLESEEDLKPTSTNRRSPLSSPSSSSQSQTSTLHEHPTSGTVLSMMPSLFETSLGHGPTAGTIRTAPNGICLRTSTWLLLYAMPFTVALCFLAFVLGKVETLWSKISCLIGAAICYMVCWALVVAIMDPDHEARAILERLDQDQRRRAILQAMQGGNGITEIGASSTSGGDSSIASRAALELTRRRTGGGDVDYLSNSPSPAISNDGSEQDASARQMTGAEAETDPGWPYSVAGWVPHRYAQDIQNRLLDFSEMLDRVPDMMGEW</sequence>
<feature type="compositionally biased region" description="Basic residues" evidence="2">
    <location>
        <begin position="16"/>
        <end position="32"/>
    </location>
</feature>
<feature type="compositionally biased region" description="Low complexity" evidence="2">
    <location>
        <begin position="290"/>
        <end position="311"/>
    </location>
</feature>
<dbReference type="SMART" id="SM00184">
    <property type="entry name" value="RING"/>
    <property type="match status" value="1"/>
</dbReference>
<feature type="compositionally biased region" description="Low complexity" evidence="2">
    <location>
        <begin position="175"/>
        <end position="193"/>
    </location>
</feature>
<dbReference type="Gene3D" id="3.30.40.10">
    <property type="entry name" value="Zinc/RING finger domain, C3HC4 (zinc finger)"/>
    <property type="match status" value="1"/>
</dbReference>
<dbReference type="SUPFAM" id="SSF57850">
    <property type="entry name" value="RING/U-box"/>
    <property type="match status" value="1"/>
</dbReference>
<dbReference type="InterPro" id="IPR001841">
    <property type="entry name" value="Znf_RING"/>
</dbReference>
<keyword evidence="3" id="KW-0472">Membrane</keyword>
<evidence type="ECO:0000256" key="1">
    <source>
        <dbReference type="PROSITE-ProRule" id="PRU00175"/>
    </source>
</evidence>
<dbReference type="Pfam" id="PF13639">
    <property type="entry name" value="zf-RING_2"/>
    <property type="match status" value="1"/>
</dbReference>
<feature type="compositionally biased region" description="Low complexity" evidence="2">
    <location>
        <begin position="60"/>
        <end position="74"/>
    </location>
</feature>
<evidence type="ECO:0000259" key="4">
    <source>
        <dbReference type="PROSITE" id="PS50089"/>
    </source>
</evidence>
<keyword evidence="1" id="KW-0863">Zinc-finger</keyword>
<feature type="transmembrane region" description="Helical" evidence="3">
    <location>
        <begin position="387"/>
        <end position="406"/>
    </location>
</feature>
<evidence type="ECO:0000256" key="3">
    <source>
        <dbReference type="SAM" id="Phobius"/>
    </source>
</evidence>
<feature type="region of interest" description="Disordered" evidence="2">
    <location>
        <begin position="1"/>
        <end position="110"/>
    </location>
</feature>
<dbReference type="EMBL" id="KV442080">
    <property type="protein sequence ID" value="OAQ25283.1"/>
    <property type="molecule type" value="Genomic_DNA"/>
</dbReference>